<proteinExistence type="inferred from homology"/>
<dbReference type="SUPFAM" id="SSF55979">
    <property type="entry name" value="DNA clamp"/>
    <property type="match status" value="1"/>
</dbReference>
<keyword evidence="10" id="KW-1185">Reference proteome</keyword>
<evidence type="ECO:0000256" key="2">
    <source>
        <dbReference type="ARBA" id="ARBA00004514"/>
    </source>
</evidence>
<dbReference type="GO" id="GO:0044778">
    <property type="term" value="P:meiotic DNA integrity checkpoint signaling"/>
    <property type="evidence" value="ECO:0007669"/>
    <property type="project" value="TreeGrafter"/>
</dbReference>
<dbReference type="InterPro" id="IPR007150">
    <property type="entry name" value="HUS1/Mec3"/>
</dbReference>
<dbReference type="CTD" id="3364"/>
<dbReference type="GO" id="GO:0006289">
    <property type="term" value="P:nucleotide-excision repair"/>
    <property type="evidence" value="ECO:0007669"/>
    <property type="project" value="TreeGrafter"/>
</dbReference>
<dbReference type="Gene3D" id="3.70.10.10">
    <property type="match status" value="1"/>
</dbReference>
<dbReference type="AlphaFoldDB" id="A0A6P5QIC0"/>
<protein>
    <recommendedName>
        <fullName evidence="9">Checkpoint protein</fullName>
    </recommendedName>
</protein>
<dbReference type="GO" id="GO:0035861">
    <property type="term" value="C:site of double-strand break"/>
    <property type="evidence" value="ECO:0007669"/>
    <property type="project" value="TreeGrafter"/>
</dbReference>
<dbReference type="PANTHER" id="PTHR12900:SF4">
    <property type="entry name" value="CHECKPOINT PROTEIN HUS1"/>
    <property type="match status" value="1"/>
</dbReference>
<dbReference type="KEGG" id="mcal:110305482"/>
<dbReference type="GO" id="GO:0005829">
    <property type="term" value="C:cytosol"/>
    <property type="evidence" value="ECO:0007669"/>
    <property type="project" value="UniProtKB-SubCell"/>
</dbReference>
<evidence type="ECO:0000256" key="1">
    <source>
        <dbReference type="ARBA" id="ARBA00004123"/>
    </source>
</evidence>
<evidence type="ECO:0000256" key="7">
    <source>
        <dbReference type="ARBA" id="ARBA00055414"/>
    </source>
</evidence>
<keyword evidence="6" id="KW-0539">Nucleus</keyword>
<dbReference type="GO" id="GO:0033314">
    <property type="term" value="P:mitotic DNA replication checkpoint signaling"/>
    <property type="evidence" value="ECO:0007669"/>
    <property type="project" value="TreeGrafter"/>
</dbReference>
<dbReference type="Pfam" id="PF04005">
    <property type="entry name" value="Hus1"/>
    <property type="match status" value="1"/>
</dbReference>
<comment type="subcellular location">
    <subcellularLocation>
        <location evidence="2">Cytoplasm</location>
        <location evidence="2">Cytosol</location>
    </subcellularLocation>
    <subcellularLocation>
        <location evidence="1">Nucleus</location>
    </subcellularLocation>
</comment>
<dbReference type="PIRSF" id="PIRSF011312">
    <property type="entry name" value="Cell_cycle_HUS1"/>
    <property type="match status" value="1"/>
</dbReference>
<name>A0A6P5QIC0_MUSCR</name>
<keyword evidence="4" id="KW-0963">Cytoplasm</keyword>
<dbReference type="GO" id="GO:0000724">
    <property type="term" value="P:double-strand break repair via homologous recombination"/>
    <property type="evidence" value="ECO:0007669"/>
    <property type="project" value="TreeGrafter"/>
</dbReference>
<dbReference type="RefSeq" id="XP_021033134.1">
    <property type="nucleotide sequence ID" value="XM_021177475.2"/>
</dbReference>
<dbReference type="Proteomes" id="UP000515126">
    <property type="component" value="Chromosome 11"/>
</dbReference>
<evidence type="ECO:0000256" key="4">
    <source>
        <dbReference type="ARBA" id="ARBA00022490"/>
    </source>
</evidence>
<evidence type="ECO:0000256" key="5">
    <source>
        <dbReference type="ARBA" id="ARBA00022763"/>
    </source>
</evidence>
<dbReference type="GO" id="GO:0000723">
    <property type="term" value="P:telomere maintenance"/>
    <property type="evidence" value="ECO:0007669"/>
    <property type="project" value="TreeGrafter"/>
</dbReference>
<evidence type="ECO:0000256" key="6">
    <source>
        <dbReference type="ARBA" id="ARBA00023242"/>
    </source>
</evidence>
<keyword evidence="5" id="KW-0227">DNA damage</keyword>
<comment type="function">
    <text evidence="7">Component of the 9-1-1 cell-cycle checkpoint response complex that plays a major role in DNA repair. The 9-1-1 complex is recruited to DNA lesion upon damage by the RAD17-replication factor C (RFC) clamp loader complex. Acts then as a sliding clamp platform on DNA for several proteins involved in long-patch base excision repair (LP-BER). The 9-1-1 complex stimulates DNA polymerase beta (POLB) activity by increasing its affinity for the 3'-OH end of the primer-template and stabilizes POLB to those sites where LP-BER proceeds; endonuclease FEN1 cleavage activity on substrates with double, nick, or gap flaps of distinct sequences and lengths; and DNA ligase I (LIG1) on long-patch base excision repair substrates. The 9-1-1 complex is necessary for the recruitment of RHNO1 to sites of double-stranded breaks (DSB) occurring during the S phase.</text>
</comment>
<dbReference type="InterPro" id="IPR016580">
    <property type="entry name" value="HUS1"/>
</dbReference>
<evidence type="ECO:0000256" key="9">
    <source>
        <dbReference type="PIRNR" id="PIRNR011312"/>
    </source>
</evidence>
<dbReference type="FunFam" id="3.70.10.10:FF:000006">
    <property type="entry name" value="Checkpoint protein"/>
    <property type="match status" value="1"/>
</dbReference>
<evidence type="ECO:0000256" key="8">
    <source>
        <dbReference type="ARBA" id="ARBA00061731"/>
    </source>
</evidence>
<comment type="similarity">
    <text evidence="3 9">Belongs to the HUS1 family.</text>
</comment>
<dbReference type="PANTHER" id="PTHR12900">
    <property type="entry name" value="MITOTIC AND DNA DAMAGE CHECKPOINT PROTEIN HUS1"/>
    <property type="match status" value="1"/>
</dbReference>
<gene>
    <name evidence="11" type="primary">Hus1</name>
</gene>
<dbReference type="GeneID" id="110305482"/>
<organism evidence="10 11">
    <name type="scientific">Mus caroli</name>
    <name type="common">Ryukyu mouse</name>
    <name type="synonym">Ricefield mouse</name>
    <dbReference type="NCBI Taxonomy" id="10089"/>
    <lineage>
        <taxon>Eukaryota</taxon>
        <taxon>Metazoa</taxon>
        <taxon>Chordata</taxon>
        <taxon>Craniata</taxon>
        <taxon>Vertebrata</taxon>
        <taxon>Euteleostomi</taxon>
        <taxon>Mammalia</taxon>
        <taxon>Eutheria</taxon>
        <taxon>Euarchontoglires</taxon>
        <taxon>Glires</taxon>
        <taxon>Rodentia</taxon>
        <taxon>Myomorpha</taxon>
        <taxon>Muroidea</taxon>
        <taxon>Muridae</taxon>
        <taxon>Murinae</taxon>
        <taxon>Mus</taxon>
        <taxon>Mus</taxon>
    </lineage>
</organism>
<dbReference type="GO" id="GO:0031573">
    <property type="term" value="P:mitotic intra-S DNA damage checkpoint signaling"/>
    <property type="evidence" value="ECO:0007669"/>
    <property type="project" value="TreeGrafter"/>
</dbReference>
<dbReference type="GO" id="GO:0005730">
    <property type="term" value="C:nucleolus"/>
    <property type="evidence" value="ECO:0007669"/>
    <property type="project" value="InterPro"/>
</dbReference>
<comment type="subunit">
    <text evidence="8">Component of the toroidal 9-1-1 (RAD9-RAD1-HUS1) complex, composed of RAD9A, RAD1 and HUS1. The 9-1-1 complex associates with LIG1, POLB, FEN1, RAD17, HDAC1, RPA1 and RPA2. The 9-1-1 complex associates with the RAD17-RFC complex. HUS1 interacts with POLB, HDAC1, FEN1, PCNA and RAD9B. HUS1 does not interact with RAD17. Interacts with DNAJC7.</text>
</comment>
<sequence>MKFRAKIVDLACLNHFTRVSNMIAKLAKTCTLRISPEKLNFILCDKLASGGVSMWCELEQENFFSEFQMEGVSEENNEIYLELTSENLSRALKTAQNSRALKIKLTNKHFPCLTVSVELQVSSSSSSRIVVHDIPIKVLPRRLWKDLQEPSIPDCDVSICLPALKMMKSVVEKMRNISNQLVIEANLKGELNLKIETELVCVTTHFKDLENPLLPSDSVSQNRHPEDMAKVHIDIKKLLQFLVGQQVTPTKAVCSEFASPLLTSCVLHMQVCPVLGIELAETVSLESSLEPEVSRDAEEE</sequence>
<evidence type="ECO:0000256" key="3">
    <source>
        <dbReference type="ARBA" id="ARBA00005563"/>
    </source>
</evidence>
<dbReference type="GO" id="GO:0009314">
    <property type="term" value="P:response to radiation"/>
    <property type="evidence" value="ECO:0007669"/>
    <property type="project" value="UniProtKB-ARBA"/>
</dbReference>
<dbReference type="GO" id="GO:0030896">
    <property type="term" value="C:checkpoint clamp complex"/>
    <property type="evidence" value="ECO:0007669"/>
    <property type="project" value="InterPro"/>
</dbReference>
<dbReference type="InterPro" id="IPR046938">
    <property type="entry name" value="DNA_clamp_sf"/>
</dbReference>
<evidence type="ECO:0000313" key="11">
    <source>
        <dbReference type="RefSeq" id="XP_021033134.1"/>
    </source>
</evidence>
<evidence type="ECO:0000313" key="10">
    <source>
        <dbReference type="Proteomes" id="UP000515126"/>
    </source>
</evidence>
<reference evidence="11" key="1">
    <citation type="submission" date="2025-08" db="UniProtKB">
        <authorList>
            <consortium name="RefSeq"/>
        </authorList>
    </citation>
    <scope>IDENTIFICATION</scope>
</reference>
<accession>A0A6P5QIC0</accession>